<dbReference type="AlphaFoldDB" id="A0A9X0CPZ1"/>
<protein>
    <submittedName>
        <fullName evidence="4">Uncharacterized protein</fullName>
    </submittedName>
</protein>
<gene>
    <name evidence="4" type="ORF">OS493_025847</name>
</gene>
<evidence type="ECO:0000256" key="3">
    <source>
        <dbReference type="SAM" id="SignalP"/>
    </source>
</evidence>
<organism evidence="4 5">
    <name type="scientific">Desmophyllum pertusum</name>
    <dbReference type="NCBI Taxonomy" id="174260"/>
    <lineage>
        <taxon>Eukaryota</taxon>
        <taxon>Metazoa</taxon>
        <taxon>Cnidaria</taxon>
        <taxon>Anthozoa</taxon>
        <taxon>Hexacorallia</taxon>
        <taxon>Scleractinia</taxon>
        <taxon>Caryophylliina</taxon>
        <taxon>Caryophylliidae</taxon>
        <taxon>Desmophyllum</taxon>
    </lineage>
</organism>
<evidence type="ECO:0000256" key="1">
    <source>
        <dbReference type="SAM" id="MobiDB-lite"/>
    </source>
</evidence>
<dbReference type="EMBL" id="MU826847">
    <property type="protein sequence ID" value="KAJ7371385.1"/>
    <property type="molecule type" value="Genomic_DNA"/>
</dbReference>
<sequence>MDRSCLSLVCLVLLSLLQEVEAKKDADPTGYIIMGVVMFLAVCFIMVLVHVCLRSTDCKCDTQYEDSAATTASNGLQSPPVPLQPAFNPQFEQTAYPQSTAPLQVQLPPPGMAPSMELLVGEPPPPYPGM</sequence>
<accession>A0A9X0CPZ1</accession>
<keyword evidence="2" id="KW-1133">Transmembrane helix</keyword>
<name>A0A9X0CPZ1_9CNID</name>
<keyword evidence="5" id="KW-1185">Reference proteome</keyword>
<feature type="signal peptide" evidence="3">
    <location>
        <begin position="1"/>
        <end position="22"/>
    </location>
</feature>
<keyword evidence="2" id="KW-0812">Transmembrane</keyword>
<evidence type="ECO:0000256" key="2">
    <source>
        <dbReference type="SAM" id="Phobius"/>
    </source>
</evidence>
<proteinExistence type="predicted"/>
<feature type="transmembrane region" description="Helical" evidence="2">
    <location>
        <begin position="32"/>
        <end position="53"/>
    </location>
</feature>
<keyword evidence="2" id="KW-0472">Membrane</keyword>
<comment type="caution">
    <text evidence="4">The sequence shown here is derived from an EMBL/GenBank/DDBJ whole genome shotgun (WGS) entry which is preliminary data.</text>
</comment>
<feature type="chain" id="PRO_5040778142" evidence="3">
    <location>
        <begin position="23"/>
        <end position="130"/>
    </location>
</feature>
<feature type="region of interest" description="Disordered" evidence="1">
    <location>
        <begin position="69"/>
        <end position="88"/>
    </location>
</feature>
<reference evidence="4" key="1">
    <citation type="submission" date="2023-01" db="EMBL/GenBank/DDBJ databases">
        <title>Genome assembly of the deep-sea coral Lophelia pertusa.</title>
        <authorList>
            <person name="Herrera S."/>
            <person name="Cordes E."/>
        </authorList>
    </citation>
    <scope>NUCLEOTIDE SEQUENCE</scope>
    <source>
        <strain evidence="4">USNM1676648</strain>
        <tissue evidence="4">Polyp</tissue>
    </source>
</reference>
<keyword evidence="3" id="KW-0732">Signal</keyword>
<evidence type="ECO:0000313" key="5">
    <source>
        <dbReference type="Proteomes" id="UP001163046"/>
    </source>
</evidence>
<evidence type="ECO:0000313" key="4">
    <source>
        <dbReference type="EMBL" id="KAJ7371385.1"/>
    </source>
</evidence>
<dbReference type="Proteomes" id="UP001163046">
    <property type="component" value="Unassembled WGS sequence"/>
</dbReference>